<sequence>MGKNASYLPGRTDNDVKNFWSTRQKRLARILKTPTQGKSHKSNAKNPALESSRVTIDGKPPLKRDSCHHISSGGTEEIKMIHLPNLMNSNLHDHKPNKVQLEFTPTDKNKQCIAPSPPSQPLSLQHSFPQLLKLHQTFPSCQKCRTFLFLNLGTVTS</sequence>
<dbReference type="PROSITE" id="PS51294">
    <property type="entry name" value="HTH_MYB"/>
    <property type="match status" value="1"/>
</dbReference>
<evidence type="ECO:0000313" key="4">
    <source>
        <dbReference type="Proteomes" id="UP001420932"/>
    </source>
</evidence>
<gene>
    <name evidence="3" type="ORF">Syun_018443</name>
</gene>
<dbReference type="EMBL" id="JBBNAF010000008">
    <property type="protein sequence ID" value="KAK9120826.1"/>
    <property type="molecule type" value="Genomic_DNA"/>
</dbReference>
<dbReference type="Proteomes" id="UP001420932">
    <property type="component" value="Unassembled WGS sequence"/>
</dbReference>
<dbReference type="PANTHER" id="PTHR47996">
    <property type="entry name" value="TRANSCRIPTION FACTOR DUO1"/>
    <property type="match status" value="1"/>
</dbReference>
<organism evidence="3 4">
    <name type="scientific">Stephania yunnanensis</name>
    <dbReference type="NCBI Taxonomy" id="152371"/>
    <lineage>
        <taxon>Eukaryota</taxon>
        <taxon>Viridiplantae</taxon>
        <taxon>Streptophyta</taxon>
        <taxon>Embryophyta</taxon>
        <taxon>Tracheophyta</taxon>
        <taxon>Spermatophyta</taxon>
        <taxon>Magnoliopsida</taxon>
        <taxon>Ranunculales</taxon>
        <taxon>Menispermaceae</taxon>
        <taxon>Menispermoideae</taxon>
        <taxon>Cissampelideae</taxon>
        <taxon>Stephania</taxon>
    </lineage>
</organism>
<comment type="caution">
    <text evidence="3">The sequence shown here is derived from an EMBL/GenBank/DDBJ whole genome shotgun (WGS) entry which is preliminary data.</text>
</comment>
<dbReference type="InterPro" id="IPR017930">
    <property type="entry name" value="Myb_dom"/>
</dbReference>
<evidence type="ECO:0000256" key="1">
    <source>
        <dbReference type="SAM" id="MobiDB-lite"/>
    </source>
</evidence>
<keyword evidence="4" id="KW-1185">Reference proteome</keyword>
<proteinExistence type="predicted"/>
<dbReference type="Gene3D" id="1.10.10.60">
    <property type="entry name" value="Homeodomain-like"/>
    <property type="match status" value="1"/>
</dbReference>
<feature type="region of interest" description="Disordered" evidence="1">
    <location>
        <begin position="32"/>
        <end position="66"/>
    </location>
</feature>
<name>A0AAP0IUJ7_9MAGN</name>
<reference evidence="3 4" key="1">
    <citation type="submission" date="2024-01" db="EMBL/GenBank/DDBJ databases">
        <title>Genome assemblies of Stephania.</title>
        <authorList>
            <person name="Yang L."/>
        </authorList>
    </citation>
    <scope>NUCLEOTIDE SEQUENCE [LARGE SCALE GENOMIC DNA]</scope>
    <source>
        <strain evidence="3">YNDBR</strain>
        <tissue evidence="3">Leaf</tissue>
    </source>
</reference>
<evidence type="ECO:0000259" key="2">
    <source>
        <dbReference type="PROSITE" id="PS51294"/>
    </source>
</evidence>
<protein>
    <recommendedName>
        <fullName evidence="2">HTH myb-type domain-containing protein</fullName>
    </recommendedName>
</protein>
<accession>A0AAP0IUJ7</accession>
<evidence type="ECO:0000313" key="3">
    <source>
        <dbReference type="EMBL" id="KAK9120826.1"/>
    </source>
</evidence>
<dbReference type="InterPro" id="IPR053106">
    <property type="entry name" value="Plant_Male-Germline_Reg_TFs"/>
</dbReference>
<dbReference type="PANTHER" id="PTHR47996:SF3">
    <property type="entry name" value="TRANSCRIPTION FACTOR DUO1"/>
    <property type="match status" value="1"/>
</dbReference>
<feature type="domain" description="HTH myb-type" evidence="2">
    <location>
        <begin position="1"/>
        <end position="28"/>
    </location>
</feature>
<dbReference type="AlphaFoldDB" id="A0AAP0IUJ7"/>